<dbReference type="InterPro" id="IPR008978">
    <property type="entry name" value="HSP20-like_chaperone"/>
</dbReference>
<protein>
    <recommendedName>
        <fullName evidence="3">arsenite-transporting ATPase</fullName>
        <ecNumber evidence="3">7.3.2.7</ecNumber>
    </recommendedName>
</protein>
<evidence type="ECO:0000256" key="3">
    <source>
        <dbReference type="ARBA" id="ARBA00066752"/>
    </source>
</evidence>
<feature type="domain" description="ArsA HSP20-like" evidence="5">
    <location>
        <begin position="331"/>
        <end position="392"/>
    </location>
</feature>
<dbReference type="AlphaFoldDB" id="A0A2U0SC93"/>
<feature type="domain" description="ArsA/GET3 Anion-transporting ATPase-like" evidence="4">
    <location>
        <begin position="2"/>
        <end position="309"/>
    </location>
</feature>
<dbReference type="Gene3D" id="2.60.40.790">
    <property type="match status" value="1"/>
</dbReference>
<dbReference type="EC" id="7.3.2.7" evidence="3"/>
<comment type="catalytic activity">
    <reaction evidence="2">
        <text>arsenite(in) + ATP + H2O = arsenite(out) + ADP + phosphate + H(+)</text>
        <dbReference type="Rhea" id="RHEA:11348"/>
        <dbReference type="ChEBI" id="CHEBI:15377"/>
        <dbReference type="ChEBI" id="CHEBI:15378"/>
        <dbReference type="ChEBI" id="CHEBI:29242"/>
        <dbReference type="ChEBI" id="CHEBI:30616"/>
        <dbReference type="ChEBI" id="CHEBI:43474"/>
        <dbReference type="ChEBI" id="CHEBI:456216"/>
        <dbReference type="EC" id="7.3.2.7"/>
    </reaction>
</comment>
<dbReference type="SUPFAM" id="SSF52540">
    <property type="entry name" value="P-loop containing nucleoside triphosphate hydrolases"/>
    <property type="match status" value="1"/>
</dbReference>
<dbReference type="GO" id="GO:0016887">
    <property type="term" value="F:ATP hydrolysis activity"/>
    <property type="evidence" value="ECO:0007669"/>
    <property type="project" value="InterPro"/>
</dbReference>
<dbReference type="InterPro" id="IPR016300">
    <property type="entry name" value="ATPase_ArsA/GET3"/>
</dbReference>
<dbReference type="RefSeq" id="WP_116468338.1">
    <property type="nucleotide sequence ID" value="NZ_QENQ01000001.1"/>
</dbReference>
<dbReference type="GO" id="GO:0015446">
    <property type="term" value="F:ATPase-coupled arsenite transmembrane transporter activity"/>
    <property type="evidence" value="ECO:0007669"/>
    <property type="project" value="UniProtKB-EC"/>
</dbReference>
<evidence type="ECO:0000313" key="6">
    <source>
        <dbReference type="EMBL" id="PVX28895.1"/>
    </source>
</evidence>
<proteinExistence type="inferred from homology"/>
<dbReference type="Pfam" id="PF02374">
    <property type="entry name" value="ArsA_ATPase"/>
    <property type="match status" value="1"/>
</dbReference>
<dbReference type="Gene3D" id="3.40.50.300">
    <property type="entry name" value="P-loop containing nucleotide triphosphate hydrolases"/>
    <property type="match status" value="1"/>
</dbReference>
<organism evidence="6 7">
    <name type="scientific">Sphingomonas pokkalii</name>
    <dbReference type="NCBI Taxonomy" id="2175090"/>
    <lineage>
        <taxon>Bacteria</taxon>
        <taxon>Pseudomonadati</taxon>
        <taxon>Pseudomonadota</taxon>
        <taxon>Alphaproteobacteria</taxon>
        <taxon>Sphingomonadales</taxon>
        <taxon>Sphingomonadaceae</taxon>
        <taxon>Sphingomonas</taxon>
    </lineage>
</organism>
<evidence type="ECO:0000256" key="1">
    <source>
        <dbReference type="ARBA" id="ARBA00011040"/>
    </source>
</evidence>
<name>A0A2U0SC93_9SPHN</name>
<comment type="similarity">
    <text evidence="1">Belongs to the arsA ATPase family.</text>
</comment>
<dbReference type="EMBL" id="QENQ01000001">
    <property type="protein sequence ID" value="PVX28895.1"/>
    <property type="molecule type" value="Genomic_DNA"/>
</dbReference>
<reference evidence="6 7" key="1">
    <citation type="submission" date="2018-05" db="EMBL/GenBank/DDBJ databases">
        <title>Description of Sphingomonas pokkalii sp nov, isolated from the rhizosphere of saline tolerant pokkali rice and its draft genome analysis.</title>
        <authorList>
            <person name="Menon R."/>
            <person name="Kumari S."/>
            <person name="Rameshkumar N."/>
        </authorList>
    </citation>
    <scope>NUCLEOTIDE SEQUENCE [LARGE SCALE GENOMIC DNA]</scope>
    <source>
        <strain evidence="6 7">L3B27</strain>
    </source>
</reference>
<dbReference type="GO" id="GO:0005524">
    <property type="term" value="F:ATP binding"/>
    <property type="evidence" value="ECO:0007669"/>
    <property type="project" value="InterPro"/>
</dbReference>
<evidence type="ECO:0000313" key="7">
    <source>
        <dbReference type="Proteomes" id="UP000245890"/>
    </source>
</evidence>
<dbReference type="CDD" id="cd06464">
    <property type="entry name" value="ACD_sHsps-like"/>
    <property type="match status" value="1"/>
</dbReference>
<dbReference type="InterPro" id="IPR040612">
    <property type="entry name" value="ArsA_HSP20-like"/>
</dbReference>
<dbReference type="NCBIfam" id="TIGR00345">
    <property type="entry name" value="GET3_arsA_TRC40"/>
    <property type="match status" value="1"/>
</dbReference>
<keyword evidence="7" id="KW-1185">Reference proteome</keyword>
<dbReference type="CDD" id="cd02035">
    <property type="entry name" value="ArsA"/>
    <property type="match status" value="1"/>
</dbReference>
<evidence type="ECO:0000256" key="2">
    <source>
        <dbReference type="ARBA" id="ARBA00052296"/>
    </source>
</evidence>
<dbReference type="InterPro" id="IPR025723">
    <property type="entry name" value="ArsA/GET3_ATPase-like"/>
</dbReference>
<dbReference type="OrthoDB" id="9780677at2"/>
<evidence type="ECO:0000259" key="5">
    <source>
        <dbReference type="Pfam" id="PF17886"/>
    </source>
</evidence>
<evidence type="ECO:0000259" key="4">
    <source>
        <dbReference type="Pfam" id="PF02374"/>
    </source>
</evidence>
<sequence>MTRIILVSGKGGVGKTTLAAATALEIAKSGRKTLILSFDLAHSLRDSFGLGGFVELAPEEDAHALTPFLDIKELDVSKEIEKEWGPVYGHLAKLMSRGGLDSALSQELAMLPGMEDISALLALHKYVRLGRYETVVLDCPPTASTLRFIGMASGMKWYVDNRLKRERALAQVLRPLARMIDRDSFHLPGDDFFATFAEIVQSLTALEERLQDPDVTSLRLVCNPERIVMRETQRAFMYFSMYGVAVDQVVINRVFVDDEPYFRAHAQNQQDLIASVSASFEGVPCVQVPFLEGEVVGLAALEQFAAAVYGGQDPAAVLHRRTPVTYTVEGEEFVMTMSLPFAEREQLDVSRQGEDLLIRVGTFKRRVTLPSAFATFAENVASLEDGVLRVRFCTPASSREEAVADG</sequence>
<dbReference type="SUPFAM" id="SSF49764">
    <property type="entry name" value="HSP20-like chaperones"/>
    <property type="match status" value="1"/>
</dbReference>
<accession>A0A2U0SC93</accession>
<dbReference type="InterPro" id="IPR027417">
    <property type="entry name" value="P-loop_NTPase"/>
</dbReference>
<gene>
    <name evidence="6" type="ORF">DD559_05740</name>
</gene>
<dbReference type="PANTHER" id="PTHR10803:SF3">
    <property type="entry name" value="ATPASE GET3"/>
    <property type="match status" value="1"/>
</dbReference>
<dbReference type="PANTHER" id="PTHR10803">
    <property type="entry name" value="ARSENICAL PUMP-DRIVING ATPASE ARSENITE-TRANSLOCATING ATPASE"/>
    <property type="match status" value="1"/>
</dbReference>
<dbReference type="Proteomes" id="UP000245890">
    <property type="component" value="Unassembled WGS sequence"/>
</dbReference>
<dbReference type="Pfam" id="PF17886">
    <property type="entry name" value="ArsA_HSP20"/>
    <property type="match status" value="1"/>
</dbReference>
<comment type="caution">
    <text evidence="6">The sequence shown here is derived from an EMBL/GenBank/DDBJ whole genome shotgun (WGS) entry which is preliminary data.</text>
</comment>